<protein>
    <submittedName>
        <fullName evidence="2">Uncharacterized protein</fullName>
    </submittedName>
</protein>
<keyword evidence="3" id="KW-1185">Reference proteome</keyword>
<gene>
    <name evidence="2" type="ORF">SAMN05421867_11324</name>
</gene>
<sequence length="65" mass="6995">MRQHRDLTSDPSAEGIALPEPPTEGTDVRSGGDPRRGPRSLNAAELAADDEQLAAGDEWDDPDRL</sequence>
<dbReference type="Proteomes" id="UP000199012">
    <property type="component" value="Unassembled WGS sequence"/>
</dbReference>
<evidence type="ECO:0000256" key="1">
    <source>
        <dbReference type="SAM" id="MobiDB-lite"/>
    </source>
</evidence>
<reference evidence="2 3" key="1">
    <citation type="submission" date="2016-10" db="EMBL/GenBank/DDBJ databases">
        <authorList>
            <person name="de Groot N.N."/>
        </authorList>
    </citation>
    <scope>NUCLEOTIDE SEQUENCE [LARGE SCALE GENOMIC DNA]</scope>
    <source>
        <strain evidence="2 3">CGMCC 4.6945</strain>
    </source>
</reference>
<proteinExistence type="predicted"/>
<name>A0A1I0ZV80_9CELL</name>
<evidence type="ECO:0000313" key="2">
    <source>
        <dbReference type="EMBL" id="SFB29669.1"/>
    </source>
</evidence>
<accession>A0A1I0ZV80</accession>
<feature type="compositionally biased region" description="Acidic residues" evidence="1">
    <location>
        <begin position="47"/>
        <end position="65"/>
    </location>
</feature>
<feature type="region of interest" description="Disordered" evidence="1">
    <location>
        <begin position="1"/>
        <end position="65"/>
    </location>
</feature>
<dbReference type="AlphaFoldDB" id="A0A1I0ZV80"/>
<dbReference type="STRING" id="988821.SAMN05421867_11324"/>
<organism evidence="2 3">
    <name type="scientific">Cellulomonas marina</name>
    <dbReference type="NCBI Taxonomy" id="988821"/>
    <lineage>
        <taxon>Bacteria</taxon>
        <taxon>Bacillati</taxon>
        <taxon>Actinomycetota</taxon>
        <taxon>Actinomycetes</taxon>
        <taxon>Micrococcales</taxon>
        <taxon>Cellulomonadaceae</taxon>
        <taxon>Cellulomonas</taxon>
    </lineage>
</organism>
<evidence type="ECO:0000313" key="3">
    <source>
        <dbReference type="Proteomes" id="UP000199012"/>
    </source>
</evidence>
<dbReference type="RefSeq" id="WP_090033875.1">
    <property type="nucleotide sequence ID" value="NZ_BONM01000036.1"/>
</dbReference>
<dbReference type="EMBL" id="FOKA01000013">
    <property type="protein sequence ID" value="SFB29669.1"/>
    <property type="molecule type" value="Genomic_DNA"/>
</dbReference>
<feature type="compositionally biased region" description="Basic and acidic residues" evidence="1">
    <location>
        <begin position="26"/>
        <end position="36"/>
    </location>
</feature>